<dbReference type="InterPro" id="IPR036610">
    <property type="entry name" value="PEBP-like_sf"/>
</dbReference>
<evidence type="ECO:0000256" key="2">
    <source>
        <dbReference type="SAM" id="SignalP"/>
    </source>
</evidence>
<evidence type="ECO:0000256" key="1">
    <source>
        <dbReference type="SAM" id="MobiDB-lite"/>
    </source>
</evidence>
<dbReference type="RefSeq" id="WP_342881192.1">
    <property type="nucleotide sequence ID" value="NZ_JBBMQS010000003.1"/>
</dbReference>
<dbReference type="SUPFAM" id="SSF49777">
    <property type="entry name" value="PEBP-like"/>
    <property type="match status" value="1"/>
</dbReference>
<dbReference type="PROSITE" id="PS51257">
    <property type="entry name" value="PROKAR_LIPOPROTEIN"/>
    <property type="match status" value="1"/>
</dbReference>
<feature type="domain" description="YHYH" evidence="3">
    <location>
        <begin position="273"/>
        <end position="373"/>
    </location>
</feature>
<dbReference type="InterPro" id="IPR005247">
    <property type="entry name" value="YbhB_YbcL/LppC-like"/>
</dbReference>
<feature type="compositionally biased region" description="Polar residues" evidence="1">
    <location>
        <begin position="177"/>
        <end position="187"/>
    </location>
</feature>
<dbReference type="Pfam" id="PF14240">
    <property type="entry name" value="YHYH"/>
    <property type="match status" value="1"/>
</dbReference>
<comment type="caution">
    <text evidence="4">The sequence shown here is derived from an EMBL/GenBank/DDBJ whole genome shotgun (WGS) entry which is preliminary data.</text>
</comment>
<feature type="region of interest" description="Disordered" evidence="1">
    <location>
        <begin position="177"/>
        <end position="214"/>
    </location>
</feature>
<organism evidence="4 5">
    <name type="scientific">Paraglaciecola mesophila</name>
    <dbReference type="NCBI Taxonomy" id="197222"/>
    <lineage>
        <taxon>Bacteria</taxon>
        <taxon>Pseudomonadati</taxon>
        <taxon>Pseudomonadota</taxon>
        <taxon>Gammaproteobacteria</taxon>
        <taxon>Alteromonadales</taxon>
        <taxon>Alteromonadaceae</taxon>
        <taxon>Paraglaciecola</taxon>
    </lineage>
</organism>
<feature type="compositionally biased region" description="Polar residues" evidence="1">
    <location>
        <begin position="198"/>
        <end position="210"/>
    </location>
</feature>
<proteinExistence type="predicted"/>
<dbReference type="InterPro" id="IPR008914">
    <property type="entry name" value="PEBP"/>
</dbReference>
<dbReference type="Proteomes" id="UP001461163">
    <property type="component" value="Unassembled WGS sequence"/>
</dbReference>
<dbReference type="CDD" id="cd00865">
    <property type="entry name" value="PEBP_bact_arch"/>
    <property type="match status" value="1"/>
</dbReference>
<evidence type="ECO:0000313" key="5">
    <source>
        <dbReference type="Proteomes" id="UP001461163"/>
    </source>
</evidence>
<dbReference type="InterPro" id="IPR025924">
    <property type="entry name" value="YHYH_dom"/>
</dbReference>
<sequence length="732" mass="80012">MKKTWAFCLGVICCFTLSACDDSNFELEQQTHINEFVLSSSAMADGDSLPTIYTCDGDSLSPPLTWHGAPEATKYYALVMHHDAPEGVHWYWTLYDINADTTQIKAGESLGQVGSNSVNDLDEYAPPCSKGPGKKSYTFTVYALSAPVAFNKQTKVDRATLLAAIEGTTLDSASMTVTYQRSASDNQGKAEAEKKRNNVPNQSRSTSNIDSPRCDDIKHSVNDAGFEQSVTVTCDEDYAYVASTTYPSHEVMTGITGTNEQIPVPAKGYAAPIKLNPEKAQKLTTIDAAVGVAVNGVPIYDYSSQGELDVTSYDPKHDTLALGQLDNCGGHAGRGDDYHYHVSPTCMINTMKNQASDAIIGWAYDGYPLYGDKNPDGSNIPQGALDVCNGQTDEKFGYRYQTSVTPPYVIQCLVGEVDTSKLPRVAPLSGDTQGIRADLRPPPEGVENLTHSVAEDGGRTMRYSYQGEDYFTTYTPSVDGDNCYDFKQKTISNGGKVQTGTFCRGSQSAASQPSTTRVNTNPAINGEHNLKLEAWADNWFAAYVGEQLLIEDSVSITTERSFNAESISFSADYPIQLNLIIKDFKQNDTGLEYIGAKNQQMGDGGFIMQLTDTDTNNVVAVSNKSWKCEVLHKAPLNKLCEDESNPVAGQGSCTFMSKEAPKNWLQSEFDDTNWPHATEHNFSAVGPKDGYDEINWDKNAQFIWGDDLETDNTLICRATIEQPQHSDVGNDK</sequence>
<gene>
    <name evidence="4" type="ORF">WNY77_06000</name>
</gene>
<dbReference type="Gene3D" id="2.60.120.260">
    <property type="entry name" value="Galactose-binding domain-like"/>
    <property type="match status" value="1"/>
</dbReference>
<feature type="chain" id="PRO_5045885129" evidence="2">
    <location>
        <begin position="20"/>
        <end position="732"/>
    </location>
</feature>
<dbReference type="EMBL" id="JBBMQS010000003">
    <property type="protein sequence ID" value="MEM5496941.1"/>
    <property type="molecule type" value="Genomic_DNA"/>
</dbReference>
<feature type="signal peptide" evidence="2">
    <location>
        <begin position="1"/>
        <end position="19"/>
    </location>
</feature>
<accession>A0ABU9STX1</accession>
<keyword evidence="5" id="KW-1185">Reference proteome</keyword>
<dbReference type="Gene3D" id="3.90.280.10">
    <property type="entry name" value="PEBP-like"/>
    <property type="match status" value="1"/>
</dbReference>
<protein>
    <submittedName>
        <fullName evidence="4">YHYH protein</fullName>
    </submittedName>
</protein>
<evidence type="ECO:0000313" key="4">
    <source>
        <dbReference type="EMBL" id="MEM5496941.1"/>
    </source>
</evidence>
<reference evidence="4 5" key="1">
    <citation type="submission" date="2024-03" db="EMBL/GenBank/DDBJ databases">
        <title>Community enrichment and isolation of bacterial strains for fucoidan degradation.</title>
        <authorList>
            <person name="Sichert A."/>
        </authorList>
    </citation>
    <scope>NUCLEOTIDE SEQUENCE [LARGE SCALE GENOMIC DNA]</scope>
    <source>
        <strain evidence="4 5">AS12</strain>
    </source>
</reference>
<feature type="region of interest" description="Disordered" evidence="1">
    <location>
        <begin position="428"/>
        <end position="450"/>
    </location>
</feature>
<evidence type="ECO:0000259" key="3">
    <source>
        <dbReference type="Pfam" id="PF14240"/>
    </source>
</evidence>
<dbReference type="PANTHER" id="PTHR30289:SF1">
    <property type="entry name" value="PEBP (PHOSPHATIDYLETHANOLAMINE-BINDING PROTEIN) FAMILY PROTEIN"/>
    <property type="match status" value="1"/>
</dbReference>
<name>A0ABU9STX1_9ALTE</name>
<dbReference type="Pfam" id="PF01161">
    <property type="entry name" value="PBP"/>
    <property type="match status" value="1"/>
</dbReference>
<keyword evidence="2" id="KW-0732">Signal</keyword>
<dbReference type="PANTHER" id="PTHR30289">
    <property type="entry name" value="UNCHARACTERIZED PROTEIN YBCL-RELATED"/>
    <property type="match status" value="1"/>
</dbReference>